<gene>
    <name evidence="9" type="primary">mreD</name>
    <name evidence="9" type="ORF">ACFQ4R_10710</name>
</gene>
<keyword evidence="7 8" id="KW-0472">Membrane</keyword>
<evidence type="ECO:0000256" key="2">
    <source>
        <dbReference type="ARBA" id="ARBA00007776"/>
    </source>
</evidence>
<keyword evidence="3" id="KW-1003">Cell membrane</keyword>
<dbReference type="Proteomes" id="UP001597191">
    <property type="component" value="Unassembled WGS sequence"/>
</dbReference>
<organism evidence="9 10">
    <name type="scientific">Lapidilactobacillus gannanensis</name>
    <dbReference type="NCBI Taxonomy" id="2486002"/>
    <lineage>
        <taxon>Bacteria</taxon>
        <taxon>Bacillati</taxon>
        <taxon>Bacillota</taxon>
        <taxon>Bacilli</taxon>
        <taxon>Lactobacillales</taxon>
        <taxon>Lactobacillaceae</taxon>
        <taxon>Lapidilactobacillus</taxon>
    </lineage>
</organism>
<feature type="transmembrane region" description="Helical" evidence="8">
    <location>
        <begin position="12"/>
        <end position="37"/>
    </location>
</feature>
<dbReference type="RefSeq" id="WP_125649043.1">
    <property type="nucleotide sequence ID" value="NZ_JBHTOH010000092.1"/>
</dbReference>
<keyword evidence="6 8" id="KW-1133">Transmembrane helix</keyword>
<dbReference type="NCBIfam" id="TIGR03426">
    <property type="entry name" value="shape_MreD"/>
    <property type="match status" value="1"/>
</dbReference>
<keyword evidence="4 8" id="KW-0812">Transmembrane</keyword>
<comment type="caution">
    <text evidence="9">The sequence shown here is derived from an EMBL/GenBank/DDBJ whole genome shotgun (WGS) entry which is preliminary data.</text>
</comment>
<proteinExistence type="inferred from homology"/>
<comment type="similarity">
    <text evidence="2">Belongs to the MreD family.</text>
</comment>
<keyword evidence="5" id="KW-0133">Cell shape</keyword>
<dbReference type="Pfam" id="PF04093">
    <property type="entry name" value="MreD"/>
    <property type="match status" value="1"/>
</dbReference>
<evidence type="ECO:0000256" key="4">
    <source>
        <dbReference type="ARBA" id="ARBA00022692"/>
    </source>
</evidence>
<feature type="transmembrane region" description="Helical" evidence="8">
    <location>
        <begin position="109"/>
        <end position="132"/>
    </location>
</feature>
<protein>
    <submittedName>
        <fullName evidence="9">Rod shape-determining protein MreD</fullName>
    </submittedName>
</protein>
<evidence type="ECO:0000313" key="10">
    <source>
        <dbReference type="Proteomes" id="UP001597191"/>
    </source>
</evidence>
<evidence type="ECO:0000256" key="3">
    <source>
        <dbReference type="ARBA" id="ARBA00022475"/>
    </source>
</evidence>
<evidence type="ECO:0000256" key="6">
    <source>
        <dbReference type="ARBA" id="ARBA00022989"/>
    </source>
</evidence>
<sequence length="180" mass="20797">MKAQPRQYQHRWLLPLVIAINFFLDGSLSLVFSNFFYDNNLQMAPQLILLSVVMCTFAFPESKMLFWYALLAGLAYDLFYTGLIGQYMLIVPLTYLMTKALMNYFLPSAIYELGADIICVLVAQMILYFLAHFFGMTQAGVGQFISNALAPTIILNVILFLIFYWPNKWALHFIHRNHGR</sequence>
<dbReference type="InterPro" id="IPR007227">
    <property type="entry name" value="Cell_shape_determining_MreD"/>
</dbReference>
<evidence type="ECO:0000256" key="1">
    <source>
        <dbReference type="ARBA" id="ARBA00004651"/>
    </source>
</evidence>
<accession>A0ABW4BP62</accession>
<evidence type="ECO:0000313" key="9">
    <source>
        <dbReference type="EMBL" id="MFD1412049.1"/>
    </source>
</evidence>
<feature type="transmembrane region" description="Helical" evidence="8">
    <location>
        <begin position="144"/>
        <end position="165"/>
    </location>
</feature>
<name>A0ABW4BP62_9LACO</name>
<feature type="transmembrane region" description="Helical" evidence="8">
    <location>
        <begin position="43"/>
        <end position="59"/>
    </location>
</feature>
<feature type="transmembrane region" description="Helical" evidence="8">
    <location>
        <begin position="66"/>
        <end position="89"/>
    </location>
</feature>
<evidence type="ECO:0000256" key="7">
    <source>
        <dbReference type="ARBA" id="ARBA00023136"/>
    </source>
</evidence>
<evidence type="ECO:0000256" key="5">
    <source>
        <dbReference type="ARBA" id="ARBA00022960"/>
    </source>
</evidence>
<comment type="subcellular location">
    <subcellularLocation>
        <location evidence="1">Cell membrane</location>
        <topology evidence="1">Multi-pass membrane protein</topology>
    </subcellularLocation>
</comment>
<dbReference type="EMBL" id="JBHTOH010000092">
    <property type="protein sequence ID" value="MFD1412049.1"/>
    <property type="molecule type" value="Genomic_DNA"/>
</dbReference>
<evidence type="ECO:0000256" key="8">
    <source>
        <dbReference type="SAM" id="Phobius"/>
    </source>
</evidence>
<keyword evidence="10" id="KW-1185">Reference proteome</keyword>
<reference evidence="10" key="1">
    <citation type="journal article" date="2019" name="Int. J. Syst. Evol. Microbiol.">
        <title>The Global Catalogue of Microorganisms (GCM) 10K type strain sequencing project: providing services to taxonomists for standard genome sequencing and annotation.</title>
        <authorList>
            <consortium name="The Broad Institute Genomics Platform"/>
            <consortium name="The Broad Institute Genome Sequencing Center for Infectious Disease"/>
            <person name="Wu L."/>
            <person name="Ma J."/>
        </authorList>
    </citation>
    <scope>NUCLEOTIDE SEQUENCE [LARGE SCALE GENOMIC DNA]</scope>
    <source>
        <strain evidence="10">CCM 8937</strain>
    </source>
</reference>